<feature type="transmembrane region" description="Helical" evidence="7">
    <location>
        <begin position="44"/>
        <end position="64"/>
    </location>
</feature>
<evidence type="ECO:0000256" key="4">
    <source>
        <dbReference type="ARBA" id="ARBA00022692"/>
    </source>
</evidence>
<keyword evidence="4 7" id="KW-0812">Transmembrane</keyword>
<evidence type="ECO:0000256" key="6">
    <source>
        <dbReference type="ARBA" id="ARBA00023136"/>
    </source>
</evidence>
<evidence type="ECO:0000313" key="8">
    <source>
        <dbReference type="EMBL" id="NDW47463.1"/>
    </source>
</evidence>
<name>A0A6B2NXJ7_9RHOB</name>
<proteinExistence type="predicted"/>
<dbReference type="RefSeq" id="WP_164132467.1">
    <property type="nucleotide sequence ID" value="NZ_JAAGOX010000054.1"/>
</dbReference>
<dbReference type="PANTHER" id="PTHR30462:SF3">
    <property type="entry name" value="INTERMEMBRANE TRANSPORT PROTEIN PQIA"/>
    <property type="match status" value="1"/>
</dbReference>
<evidence type="ECO:0000256" key="7">
    <source>
        <dbReference type="SAM" id="Phobius"/>
    </source>
</evidence>
<dbReference type="EMBL" id="JAAGOX010000054">
    <property type="protein sequence ID" value="NDW47463.1"/>
    <property type="molecule type" value="Genomic_DNA"/>
</dbReference>
<evidence type="ECO:0000256" key="2">
    <source>
        <dbReference type="ARBA" id="ARBA00022475"/>
    </source>
</evidence>
<dbReference type="PANTHER" id="PTHR30462">
    <property type="entry name" value="INTERMEMBRANE TRANSPORT PROTEIN PQIB-RELATED"/>
    <property type="match status" value="1"/>
</dbReference>
<dbReference type="InterPro" id="IPR051800">
    <property type="entry name" value="PqiA-PqiB_transport"/>
</dbReference>
<feature type="transmembrane region" description="Helical" evidence="7">
    <location>
        <begin position="165"/>
        <end position="185"/>
    </location>
</feature>
<evidence type="ECO:0000256" key="5">
    <source>
        <dbReference type="ARBA" id="ARBA00022989"/>
    </source>
</evidence>
<evidence type="ECO:0000256" key="3">
    <source>
        <dbReference type="ARBA" id="ARBA00022519"/>
    </source>
</evidence>
<gene>
    <name evidence="8" type="ORF">G0P99_21165</name>
</gene>
<comment type="subcellular location">
    <subcellularLocation>
        <location evidence="1">Cell inner membrane</location>
    </subcellularLocation>
</comment>
<reference evidence="8" key="1">
    <citation type="submission" date="2020-02" db="EMBL/GenBank/DDBJ databases">
        <title>Delineation of the pyrene-degrading pathway in Roseobacter clade bacteria by genomic analysis.</title>
        <authorList>
            <person name="Zhou H."/>
            <person name="Wang H."/>
        </authorList>
    </citation>
    <scope>NUCLEOTIDE SEQUENCE</scope>
    <source>
        <strain evidence="8">PrR005</strain>
    </source>
</reference>
<keyword evidence="2" id="KW-1003">Cell membrane</keyword>
<sequence length="200" mass="21885">MMRASDFGWIGCHNCGAVHSKGGQTCRTCGSALHHRLPNSMQKLWAWLLTGIFFLIPANLYPLLSNEIFGHEEGHTILEGILLFAQSGDYLVAGVIFLASFVIPFFKVAVIATLALSIQHGWQLSPRLRHVLYEFVEFIGRWSMIDVFVVALLTGLVHLGAILAFLPGAGAICFALSVICTMLSAQALDAKLIWDGVTNE</sequence>
<dbReference type="Pfam" id="PF04403">
    <property type="entry name" value="PqiA"/>
    <property type="match status" value="1"/>
</dbReference>
<comment type="caution">
    <text evidence="8">The sequence shown here is derived from an EMBL/GenBank/DDBJ whole genome shotgun (WGS) entry which is preliminary data.</text>
</comment>
<keyword evidence="6 7" id="KW-0472">Membrane</keyword>
<accession>A0A6B2NXJ7</accession>
<keyword evidence="3" id="KW-0997">Cell inner membrane</keyword>
<evidence type="ECO:0000256" key="1">
    <source>
        <dbReference type="ARBA" id="ARBA00004533"/>
    </source>
</evidence>
<protein>
    <submittedName>
        <fullName evidence="8">Paraquat-inducible membrane protein A</fullName>
    </submittedName>
</protein>
<feature type="transmembrane region" description="Helical" evidence="7">
    <location>
        <begin position="90"/>
        <end position="118"/>
    </location>
</feature>
<keyword evidence="5 7" id="KW-1133">Transmembrane helix</keyword>
<dbReference type="GO" id="GO:0005886">
    <property type="term" value="C:plasma membrane"/>
    <property type="evidence" value="ECO:0007669"/>
    <property type="project" value="UniProtKB-SubCell"/>
</dbReference>
<dbReference type="AlphaFoldDB" id="A0A6B2NXJ7"/>
<feature type="transmembrane region" description="Helical" evidence="7">
    <location>
        <begin position="139"/>
        <end position="159"/>
    </location>
</feature>
<organism evidence="8">
    <name type="scientific">Ruegeria sp. PrR005</name>
    <dbReference type="NCBI Taxonomy" id="2706882"/>
    <lineage>
        <taxon>Bacteria</taxon>
        <taxon>Pseudomonadati</taxon>
        <taxon>Pseudomonadota</taxon>
        <taxon>Alphaproteobacteria</taxon>
        <taxon>Rhodobacterales</taxon>
        <taxon>Roseobacteraceae</taxon>
        <taxon>Ruegeria</taxon>
    </lineage>
</organism>
<dbReference type="InterPro" id="IPR007498">
    <property type="entry name" value="PqiA-like"/>
</dbReference>